<sequence>MQIPGASSWKSRINPCSKKPCSWPHDPKHETQYEFHEQNDHMMVRCWELKKALYELADKGQIDHFPRHRARAFDKGKAKAHKCSLEDCSTKIIATVARGYTKVSVPTMTFSGQEGRPIVTPHDNPLVVELKVANALVRMTLMDTGSSTDVTVNPIGIIGVLLWFGDKVKSRSLEVDFLVVDVPLCIIFSCAR</sequence>
<reference evidence="1" key="1">
    <citation type="submission" date="2022-04" db="EMBL/GenBank/DDBJ databases">
        <title>Carnegiea gigantea Genome sequencing and assembly v2.</title>
        <authorList>
            <person name="Copetti D."/>
            <person name="Sanderson M.J."/>
            <person name="Burquez A."/>
            <person name="Wojciechowski M.F."/>
        </authorList>
    </citation>
    <scope>NUCLEOTIDE SEQUENCE</scope>
    <source>
        <strain evidence="1">SGP5-SGP5p</strain>
        <tissue evidence="1">Aerial part</tissue>
    </source>
</reference>
<comment type="caution">
    <text evidence="1">The sequence shown here is derived from an EMBL/GenBank/DDBJ whole genome shotgun (WGS) entry which is preliminary data.</text>
</comment>
<keyword evidence="2" id="KW-1185">Reference proteome</keyword>
<dbReference type="Proteomes" id="UP001153076">
    <property type="component" value="Unassembled WGS sequence"/>
</dbReference>
<dbReference type="EMBL" id="JAKOGI010000483">
    <property type="protein sequence ID" value="KAJ8434326.1"/>
    <property type="molecule type" value="Genomic_DNA"/>
</dbReference>
<accession>A0A9Q1QAI9</accession>
<evidence type="ECO:0000313" key="1">
    <source>
        <dbReference type="EMBL" id="KAJ8434326.1"/>
    </source>
</evidence>
<gene>
    <name evidence="1" type="ORF">Cgig2_010943</name>
</gene>
<dbReference type="AlphaFoldDB" id="A0A9Q1QAI9"/>
<evidence type="ECO:0000313" key="2">
    <source>
        <dbReference type="Proteomes" id="UP001153076"/>
    </source>
</evidence>
<organism evidence="1 2">
    <name type="scientific">Carnegiea gigantea</name>
    <dbReference type="NCBI Taxonomy" id="171969"/>
    <lineage>
        <taxon>Eukaryota</taxon>
        <taxon>Viridiplantae</taxon>
        <taxon>Streptophyta</taxon>
        <taxon>Embryophyta</taxon>
        <taxon>Tracheophyta</taxon>
        <taxon>Spermatophyta</taxon>
        <taxon>Magnoliopsida</taxon>
        <taxon>eudicotyledons</taxon>
        <taxon>Gunneridae</taxon>
        <taxon>Pentapetalae</taxon>
        <taxon>Caryophyllales</taxon>
        <taxon>Cactineae</taxon>
        <taxon>Cactaceae</taxon>
        <taxon>Cactoideae</taxon>
        <taxon>Echinocereeae</taxon>
        <taxon>Carnegiea</taxon>
    </lineage>
</organism>
<dbReference type="OrthoDB" id="1738169at2759"/>
<proteinExistence type="predicted"/>
<name>A0A9Q1QAI9_9CARY</name>
<protein>
    <submittedName>
        <fullName evidence="1">Uncharacterized protein</fullName>
    </submittedName>
</protein>